<feature type="region of interest" description="Disordered" evidence="1">
    <location>
        <begin position="28"/>
        <end position="59"/>
    </location>
</feature>
<feature type="compositionally biased region" description="Basic and acidic residues" evidence="1">
    <location>
        <begin position="45"/>
        <end position="59"/>
    </location>
</feature>
<evidence type="ECO:0000313" key="3">
    <source>
        <dbReference type="Proteomes" id="UP000244924"/>
    </source>
</evidence>
<organism evidence="2 3">
    <name type="scientific">Albidovulum aquaemixtae</name>
    <dbReference type="NCBI Taxonomy" id="1542388"/>
    <lineage>
        <taxon>Bacteria</taxon>
        <taxon>Pseudomonadati</taxon>
        <taxon>Pseudomonadota</taxon>
        <taxon>Alphaproteobacteria</taxon>
        <taxon>Rhodobacterales</taxon>
        <taxon>Paracoccaceae</taxon>
        <taxon>Albidovulum</taxon>
    </lineage>
</organism>
<sequence length="193" mass="19976">MTRENIKKAVSDVAETAKTTGAKALNTARKEVEEAAGQAGSALKDAAEARAEAGKDAISDHGHALADRLRDQAGDPDQSFRGRLLTVVADGVSEISDDLRGRNLQSILERTEQFARQHPGAFVAGAALAGFSIARFAMASTSDHSSVAQAADLPETGNATVPVGRSEYAPARTVAPTPPAGRTSSAPSKEPQS</sequence>
<accession>A0A2R8BJE4</accession>
<feature type="region of interest" description="Disordered" evidence="1">
    <location>
        <begin position="143"/>
        <end position="193"/>
    </location>
</feature>
<proteinExistence type="predicted"/>
<gene>
    <name evidence="2" type="ORF">DEA8626_02546</name>
</gene>
<evidence type="ECO:0000313" key="2">
    <source>
        <dbReference type="EMBL" id="SPH23483.1"/>
    </source>
</evidence>
<reference evidence="2 3" key="1">
    <citation type="submission" date="2018-03" db="EMBL/GenBank/DDBJ databases">
        <authorList>
            <person name="Keele B.F."/>
        </authorList>
    </citation>
    <scope>NUCLEOTIDE SEQUENCE [LARGE SCALE GENOMIC DNA]</scope>
    <source>
        <strain evidence="2 3">CECT 8626</strain>
    </source>
</reference>
<feature type="compositionally biased region" description="Low complexity" evidence="1">
    <location>
        <begin position="169"/>
        <end position="183"/>
    </location>
</feature>
<dbReference type="RefSeq" id="WP_108853586.1">
    <property type="nucleotide sequence ID" value="NZ_OMOQ01000002.1"/>
</dbReference>
<evidence type="ECO:0008006" key="4">
    <source>
        <dbReference type="Google" id="ProtNLM"/>
    </source>
</evidence>
<feature type="compositionally biased region" description="Polar residues" evidence="1">
    <location>
        <begin position="184"/>
        <end position="193"/>
    </location>
</feature>
<dbReference type="EMBL" id="OMOQ01000002">
    <property type="protein sequence ID" value="SPH23483.1"/>
    <property type="molecule type" value="Genomic_DNA"/>
</dbReference>
<name>A0A2R8BJE4_9RHOB</name>
<dbReference type="Proteomes" id="UP000244924">
    <property type="component" value="Unassembled WGS sequence"/>
</dbReference>
<protein>
    <recommendedName>
        <fullName evidence="4">DUF883 domain-containing protein</fullName>
    </recommendedName>
</protein>
<dbReference type="AlphaFoldDB" id="A0A2R8BJE4"/>
<keyword evidence="3" id="KW-1185">Reference proteome</keyword>
<evidence type="ECO:0000256" key="1">
    <source>
        <dbReference type="SAM" id="MobiDB-lite"/>
    </source>
</evidence>